<dbReference type="SUPFAM" id="SSF143422">
    <property type="entry name" value="Transposase IS200-like"/>
    <property type="match status" value="1"/>
</dbReference>
<dbReference type="KEGG" id="tpol:Mal48_40940"/>
<dbReference type="InterPro" id="IPR036515">
    <property type="entry name" value="Transposase_17_sf"/>
</dbReference>
<dbReference type="RefSeq" id="WP_145203374.1">
    <property type="nucleotide sequence ID" value="NZ_CP036267.1"/>
</dbReference>
<organism evidence="1 2">
    <name type="scientific">Thalassoglobus polymorphus</name>
    <dbReference type="NCBI Taxonomy" id="2527994"/>
    <lineage>
        <taxon>Bacteria</taxon>
        <taxon>Pseudomonadati</taxon>
        <taxon>Planctomycetota</taxon>
        <taxon>Planctomycetia</taxon>
        <taxon>Planctomycetales</taxon>
        <taxon>Planctomycetaceae</taxon>
        <taxon>Thalassoglobus</taxon>
    </lineage>
</organism>
<dbReference type="Proteomes" id="UP000315724">
    <property type="component" value="Chromosome"/>
</dbReference>
<evidence type="ECO:0000313" key="2">
    <source>
        <dbReference type="Proteomes" id="UP000315724"/>
    </source>
</evidence>
<accession>A0A517QT97</accession>
<name>A0A517QT97_9PLAN</name>
<reference evidence="1 2" key="1">
    <citation type="submission" date="2019-02" db="EMBL/GenBank/DDBJ databases">
        <title>Deep-cultivation of Planctomycetes and their phenomic and genomic characterization uncovers novel biology.</title>
        <authorList>
            <person name="Wiegand S."/>
            <person name="Jogler M."/>
            <person name="Boedeker C."/>
            <person name="Pinto D."/>
            <person name="Vollmers J."/>
            <person name="Rivas-Marin E."/>
            <person name="Kohn T."/>
            <person name="Peeters S.H."/>
            <person name="Heuer A."/>
            <person name="Rast P."/>
            <person name="Oberbeckmann S."/>
            <person name="Bunk B."/>
            <person name="Jeske O."/>
            <person name="Meyerdierks A."/>
            <person name="Storesund J.E."/>
            <person name="Kallscheuer N."/>
            <person name="Luecker S."/>
            <person name="Lage O.M."/>
            <person name="Pohl T."/>
            <person name="Merkel B.J."/>
            <person name="Hornburger P."/>
            <person name="Mueller R.-W."/>
            <person name="Bruemmer F."/>
            <person name="Labrenz M."/>
            <person name="Spormann A.M."/>
            <person name="Op den Camp H."/>
            <person name="Overmann J."/>
            <person name="Amann R."/>
            <person name="Jetten M.S.M."/>
            <person name="Mascher T."/>
            <person name="Medema M.H."/>
            <person name="Devos D.P."/>
            <person name="Kaster A.-K."/>
            <person name="Ovreas L."/>
            <person name="Rohde M."/>
            <person name="Galperin M.Y."/>
            <person name="Jogler C."/>
        </authorList>
    </citation>
    <scope>NUCLEOTIDE SEQUENCE [LARGE SCALE GENOMIC DNA]</scope>
    <source>
        <strain evidence="1 2">Mal48</strain>
    </source>
</reference>
<sequence length="159" mass="18832">MNDDPLAFFITWTVYGTFLQGDERWWRSRGGSRPPQPKLQQWHRDRLNHEIILLSDSQRELVASEIQRLSDFRGWKLWIANPRTNHVHVVVTAMNYSGKKVRDQMKANCTRGLREKYSEFVDRPVWSVNGDWKCINQEDDLEQAILYAGEAQARKDREE</sequence>
<dbReference type="GO" id="GO:0004803">
    <property type="term" value="F:transposase activity"/>
    <property type="evidence" value="ECO:0007669"/>
    <property type="project" value="InterPro"/>
</dbReference>
<evidence type="ECO:0000313" key="1">
    <source>
        <dbReference type="EMBL" id="QDT34822.1"/>
    </source>
</evidence>
<keyword evidence="2" id="KW-1185">Reference proteome</keyword>
<dbReference type="AlphaFoldDB" id="A0A517QT97"/>
<protein>
    <recommendedName>
        <fullName evidence="3">Transposase IS200 like protein</fullName>
    </recommendedName>
</protein>
<proteinExistence type="predicted"/>
<dbReference type="GO" id="GO:0006313">
    <property type="term" value="P:DNA transposition"/>
    <property type="evidence" value="ECO:0007669"/>
    <property type="project" value="InterPro"/>
</dbReference>
<dbReference type="GO" id="GO:0003677">
    <property type="term" value="F:DNA binding"/>
    <property type="evidence" value="ECO:0007669"/>
    <property type="project" value="InterPro"/>
</dbReference>
<dbReference type="Gene3D" id="3.30.70.1290">
    <property type="entry name" value="Transposase IS200-like"/>
    <property type="match status" value="1"/>
</dbReference>
<evidence type="ECO:0008006" key="3">
    <source>
        <dbReference type="Google" id="ProtNLM"/>
    </source>
</evidence>
<dbReference type="EMBL" id="CP036267">
    <property type="protein sequence ID" value="QDT34822.1"/>
    <property type="molecule type" value="Genomic_DNA"/>
</dbReference>
<dbReference type="OrthoDB" id="274221at2"/>
<gene>
    <name evidence="1" type="ORF">Mal48_40940</name>
</gene>